<evidence type="ECO:0000313" key="3">
    <source>
        <dbReference type="EMBL" id="QDU79540.1"/>
    </source>
</evidence>
<feature type="signal peptide" evidence="2">
    <location>
        <begin position="1"/>
        <end position="26"/>
    </location>
</feature>
<keyword evidence="4" id="KW-1185">Reference proteome</keyword>
<evidence type="ECO:0000313" key="4">
    <source>
        <dbReference type="Proteomes" id="UP000317178"/>
    </source>
</evidence>
<feature type="chain" id="PRO_5022190241" evidence="2">
    <location>
        <begin position="27"/>
        <end position="169"/>
    </location>
</feature>
<name>A0A518CJZ8_9PLAN</name>
<gene>
    <name evidence="3" type="ORF">Pla110_12510</name>
</gene>
<keyword evidence="2" id="KW-0732">Signal</keyword>
<dbReference type="KEGG" id="plon:Pla110_12510"/>
<dbReference type="AlphaFoldDB" id="A0A518CJZ8"/>
<feature type="region of interest" description="Disordered" evidence="1">
    <location>
        <begin position="75"/>
        <end position="112"/>
    </location>
</feature>
<organism evidence="3 4">
    <name type="scientific">Polystyrenella longa</name>
    <dbReference type="NCBI Taxonomy" id="2528007"/>
    <lineage>
        <taxon>Bacteria</taxon>
        <taxon>Pseudomonadati</taxon>
        <taxon>Planctomycetota</taxon>
        <taxon>Planctomycetia</taxon>
        <taxon>Planctomycetales</taxon>
        <taxon>Planctomycetaceae</taxon>
        <taxon>Polystyrenella</taxon>
    </lineage>
</organism>
<dbReference type="EMBL" id="CP036281">
    <property type="protein sequence ID" value="QDU79540.1"/>
    <property type="molecule type" value="Genomic_DNA"/>
</dbReference>
<protein>
    <submittedName>
        <fullName evidence="3">Uncharacterized protein</fullName>
    </submittedName>
</protein>
<proteinExistence type="predicted"/>
<sequence precursor="true">MCSGMRSKLLLLTFLAAGLYQSPLQAQPAFGPQISFNQFQFGRVTPNQINFPRTNLQSNTQPQLQFNNLQFPSFATPISDQQTHGNRPASSLRPNRSAPTRSQQALAQTPPLQVSRAFRERTRTAEISSIRQRRQAINPLRAQVLRAARNDQQNRARLLASQPSDSRRN</sequence>
<accession>A0A518CJZ8</accession>
<evidence type="ECO:0000256" key="2">
    <source>
        <dbReference type="SAM" id="SignalP"/>
    </source>
</evidence>
<evidence type="ECO:0000256" key="1">
    <source>
        <dbReference type="SAM" id="MobiDB-lite"/>
    </source>
</evidence>
<dbReference type="Proteomes" id="UP000317178">
    <property type="component" value="Chromosome"/>
</dbReference>
<reference evidence="3 4" key="1">
    <citation type="submission" date="2019-02" db="EMBL/GenBank/DDBJ databases">
        <title>Deep-cultivation of Planctomycetes and their phenomic and genomic characterization uncovers novel biology.</title>
        <authorList>
            <person name="Wiegand S."/>
            <person name="Jogler M."/>
            <person name="Boedeker C."/>
            <person name="Pinto D."/>
            <person name="Vollmers J."/>
            <person name="Rivas-Marin E."/>
            <person name="Kohn T."/>
            <person name="Peeters S.H."/>
            <person name="Heuer A."/>
            <person name="Rast P."/>
            <person name="Oberbeckmann S."/>
            <person name="Bunk B."/>
            <person name="Jeske O."/>
            <person name="Meyerdierks A."/>
            <person name="Storesund J.E."/>
            <person name="Kallscheuer N."/>
            <person name="Luecker S."/>
            <person name="Lage O.M."/>
            <person name="Pohl T."/>
            <person name="Merkel B.J."/>
            <person name="Hornburger P."/>
            <person name="Mueller R.-W."/>
            <person name="Bruemmer F."/>
            <person name="Labrenz M."/>
            <person name="Spormann A.M."/>
            <person name="Op den Camp H."/>
            <person name="Overmann J."/>
            <person name="Amann R."/>
            <person name="Jetten M.S.M."/>
            <person name="Mascher T."/>
            <person name="Medema M.H."/>
            <person name="Devos D.P."/>
            <person name="Kaster A.-K."/>
            <person name="Ovreas L."/>
            <person name="Rohde M."/>
            <person name="Galperin M.Y."/>
            <person name="Jogler C."/>
        </authorList>
    </citation>
    <scope>NUCLEOTIDE SEQUENCE [LARGE SCALE GENOMIC DNA]</scope>
    <source>
        <strain evidence="3 4">Pla110</strain>
    </source>
</reference>